<proteinExistence type="predicted"/>
<dbReference type="RefSeq" id="WP_179669472.1">
    <property type="nucleotide sequence ID" value="NZ_JACCFP010000001.1"/>
</dbReference>
<evidence type="ECO:0000313" key="2">
    <source>
        <dbReference type="Proteomes" id="UP000530424"/>
    </source>
</evidence>
<protein>
    <submittedName>
        <fullName evidence="1">Uncharacterized protein</fullName>
    </submittedName>
</protein>
<comment type="caution">
    <text evidence="1">The sequence shown here is derived from an EMBL/GenBank/DDBJ whole genome shotgun (WGS) entry which is preliminary data.</text>
</comment>
<dbReference type="Proteomes" id="UP000530424">
    <property type="component" value="Unassembled WGS sequence"/>
</dbReference>
<reference evidence="1 2" key="1">
    <citation type="submission" date="2020-07" db="EMBL/GenBank/DDBJ databases">
        <title>Sequencing the genomes of 1000 actinobacteria strains.</title>
        <authorList>
            <person name="Klenk H.-P."/>
        </authorList>
    </citation>
    <scope>NUCLEOTIDE SEQUENCE [LARGE SCALE GENOMIC DNA]</scope>
    <source>
        <strain evidence="1 2">DSM 103833</strain>
    </source>
</reference>
<accession>A0A853C851</accession>
<sequence>MALTLTLTINATVPAAAMEVGAEPQVRDSSAPLPRTAVTPRVTSGRWFTIAHRDIAGAHRRPGTLGRQSLIRITDVRARQRFLFDVALPAGARLRAHGEGLEAVDREGAVIGALEAPWAVDAIGIAVSTRFEVVDRNSFVQVVEHRAVGATYPVFADPWWVVPVALRVGGQILGRYVVRRATYEAAKRAAAKLAAKQAQLDLDDVEPRTPRKLLKLNRRNFRENVRRRTGWEKSSIVGYDAHHTLPVKFNADFSRAGLNIHNPIFGHWWCSPAHRKYARKFNRLWEDWLAPRRSDIEDSRYWRIKIENKRIRMVSRSWHTTYQCPSSRTRWLGTP</sequence>
<name>A0A853C851_9ACTN</name>
<gene>
    <name evidence="1" type="ORF">HNR19_003894</name>
</gene>
<keyword evidence="2" id="KW-1185">Reference proteome</keyword>
<evidence type="ECO:0000313" key="1">
    <source>
        <dbReference type="EMBL" id="NYJ03196.1"/>
    </source>
</evidence>
<dbReference type="EMBL" id="JACCFP010000001">
    <property type="protein sequence ID" value="NYJ03196.1"/>
    <property type="molecule type" value="Genomic_DNA"/>
</dbReference>
<dbReference type="AlphaFoldDB" id="A0A853C851"/>
<organism evidence="1 2">
    <name type="scientific">Nocardioides thalensis</name>
    <dbReference type="NCBI Taxonomy" id="1914755"/>
    <lineage>
        <taxon>Bacteria</taxon>
        <taxon>Bacillati</taxon>
        <taxon>Actinomycetota</taxon>
        <taxon>Actinomycetes</taxon>
        <taxon>Propionibacteriales</taxon>
        <taxon>Nocardioidaceae</taxon>
        <taxon>Nocardioides</taxon>
    </lineage>
</organism>